<comment type="similarity">
    <text evidence="1 3">Belongs to the thiolase-like superfamily. Beta-ketoacyl-ACP synthases family.</text>
</comment>
<dbReference type="GO" id="GO:0004315">
    <property type="term" value="F:3-oxoacyl-[acyl-carrier-protein] synthase activity"/>
    <property type="evidence" value="ECO:0007669"/>
    <property type="project" value="TreeGrafter"/>
</dbReference>
<dbReference type="RefSeq" id="WP_223213919.1">
    <property type="nucleotide sequence ID" value="NZ_AP014612.1"/>
</dbReference>
<feature type="domain" description="Ketosynthase family 3 (KS3)" evidence="4">
    <location>
        <begin position="3"/>
        <end position="419"/>
    </location>
</feature>
<dbReference type="SMART" id="SM00825">
    <property type="entry name" value="PKS_KS"/>
    <property type="match status" value="1"/>
</dbReference>
<dbReference type="InterPro" id="IPR014031">
    <property type="entry name" value="Ketoacyl_synth_C"/>
</dbReference>
<evidence type="ECO:0000256" key="2">
    <source>
        <dbReference type="ARBA" id="ARBA00022679"/>
    </source>
</evidence>
<evidence type="ECO:0000259" key="4">
    <source>
        <dbReference type="PROSITE" id="PS52004"/>
    </source>
</evidence>
<dbReference type="InterPro" id="IPR014030">
    <property type="entry name" value="Ketoacyl_synth_N"/>
</dbReference>
<dbReference type="GO" id="GO:0006633">
    <property type="term" value="P:fatty acid biosynthetic process"/>
    <property type="evidence" value="ECO:0007669"/>
    <property type="project" value="TreeGrafter"/>
</dbReference>
<dbReference type="Proteomes" id="UP000217758">
    <property type="component" value="Chromosome"/>
</dbReference>
<dbReference type="PROSITE" id="PS52004">
    <property type="entry name" value="KS3_2"/>
    <property type="match status" value="1"/>
</dbReference>
<sequence length="474" mass="51756">MEVGKVSITGMGVVNSVAKDVPEFTDALRKGIHGFSKVENEKSVIQVGAYLKDFSMVEYIKKYSEYMPDIAIKAKKYSRKASLSVETSIASCMQAWEDAKLNLNPVPSERIGIVIGGSNISQDMNFKMSEKYKMTPEYVSPSYALQFMDTNQLGIISDIFGIQGEGYTVGGASASGNVAIINGYRLIKMGIVDVCIVVGALAELSPVEFQAFKNLGVIGGERYKENPEKASCPFDKNHSGFIYGQGAACIILENEKSVKARGANTIAELLAGTIVLDGNHLSDARVSGEVKSMEQAIKDAGIEKKEIDYINAHGTSTPLGDQVEMEAIEKVFENELDNIKVNSTKGLIGHCLYSVGVIEAVATIIQQREGFLHGNRNLNKTSVCNIDFCGKDSTAYVSQYAMSNSFGFAGINTSIVIRKRERNKMSVGIEAINFYGGAACIDVRDIFEARDLNLDRFDNLMMKKNQLVFLGKML</sequence>
<dbReference type="GO" id="GO:0005829">
    <property type="term" value="C:cytosol"/>
    <property type="evidence" value="ECO:0007669"/>
    <property type="project" value="TreeGrafter"/>
</dbReference>
<dbReference type="CDD" id="cd00834">
    <property type="entry name" value="KAS_I_II"/>
    <property type="match status" value="1"/>
</dbReference>
<protein>
    <submittedName>
        <fullName evidence="5">Beta-ketoacyl-ACP synthase</fullName>
    </submittedName>
</protein>
<dbReference type="PANTHER" id="PTHR11712:SF336">
    <property type="entry name" value="3-OXOACYL-[ACYL-CARRIER-PROTEIN] SYNTHASE, MITOCHONDRIAL"/>
    <property type="match status" value="1"/>
</dbReference>
<keyword evidence="2 3" id="KW-0808">Transferase</keyword>
<reference evidence="5 6" key="1">
    <citation type="journal article" date="2016" name="Microbiol. Immunol.">
        <title>Complete genome sequence of Streptococcus troglodytae TKU31 isolated from the oral cavity of a chimpanzee (Pan troglodytes).</title>
        <authorList>
            <person name="Okamoto M."/>
            <person name="Naito M."/>
            <person name="Miyanohara M."/>
            <person name="Imai S."/>
            <person name="Nomura Y."/>
            <person name="Saito W."/>
            <person name="Momoi Y."/>
            <person name="Takada K."/>
            <person name="Miyabe-Nishiwaki T."/>
            <person name="Tomonaga M."/>
            <person name="Hanada N."/>
        </authorList>
    </citation>
    <scope>NUCLEOTIDE SEQUENCE [LARGE SCALE GENOMIC DNA]</scope>
    <source>
        <strain evidence="6">TKU 31</strain>
    </source>
</reference>
<dbReference type="PANTHER" id="PTHR11712">
    <property type="entry name" value="POLYKETIDE SYNTHASE-RELATED"/>
    <property type="match status" value="1"/>
</dbReference>
<dbReference type="NCBIfam" id="NF005490">
    <property type="entry name" value="PRK07103.1"/>
    <property type="match status" value="1"/>
</dbReference>
<dbReference type="AlphaFoldDB" id="A0A1L7LJQ8"/>
<dbReference type="InterPro" id="IPR000794">
    <property type="entry name" value="Beta-ketoacyl_synthase"/>
</dbReference>
<dbReference type="InterPro" id="IPR020841">
    <property type="entry name" value="PKS_Beta-ketoAc_synthase_dom"/>
</dbReference>
<accession>A0A1L7LJQ8</accession>
<evidence type="ECO:0000313" key="6">
    <source>
        <dbReference type="Proteomes" id="UP000217758"/>
    </source>
</evidence>
<evidence type="ECO:0000313" key="5">
    <source>
        <dbReference type="EMBL" id="BAQ24358.1"/>
    </source>
</evidence>
<dbReference type="Pfam" id="PF00109">
    <property type="entry name" value="ketoacyl-synt"/>
    <property type="match status" value="1"/>
</dbReference>
<dbReference type="Gene3D" id="3.40.47.10">
    <property type="match status" value="3"/>
</dbReference>
<gene>
    <name evidence="5" type="ORF">SRT_10970</name>
</gene>
<dbReference type="EMBL" id="AP014612">
    <property type="protein sequence ID" value="BAQ24358.1"/>
    <property type="molecule type" value="Genomic_DNA"/>
</dbReference>
<organism evidence="5 6">
    <name type="scientific">Streptococcus troglodytae</name>
    <dbReference type="NCBI Taxonomy" id="1111760"/>
    <lineage>
        <taxon>Bacteria</taxon>
        <taxon>Bacillati</taxon>
        <taxon>Bacillota</taxon>
        <taxon>Bacilli</taxon>
        <taxon>Lactobacillales</taxon>
        <taxon>Streptococcaceae</taxon>
        <taxon>Streptococcus</taxon>
    </lineage>
</organism>
<proteinExistence type="inferred from homology"/>
<evidence type="ECO:0000256" key="1">
    <source>
        <dbReference type="ARBA" id="ARBA00008467"/>
    </source>
</evidence>
<dbReference type="InterPro" id="IPR016039">
    <property type="entry name" value="Thiolase-like"/>
</dbReference>
<evidence type="ECO:0000256" key="3">
    <source>
        <dbReference type="RuleBase" id="RU003694"/>
    </source>
</evidence>
<name>A0A1L7LJQ8_9STRE</name>
<dbReference type="KEGG" id="strg:SRT_10970"/>
<keyword evidence="6" id="KW-1185">Reference proteome</keyword>
<dbReference type="SUPFAM" id="SSF53901">
    <property type="entry name" value="Thiolase-like"/>
    <property type="match status" value="2"/>
</dbReference>
<dbReference type="Pfam" id="PF02801">
    <property type="entry name" value="Ketoacyl-synt_C"/>
    <property type="match status" value="1"/>
</dbReference>